<dbReference type="EMBL" id="AP027151">
    <property type="protein sequence ID" value="BDV42442.1"/>
    <property type="molecule type" value="Genomic_DNA"/>
</dbReference>
<reference evidence="2 3" key="1">
    <citation type="submission" date="2022-12" db="EMBL/GenBank/DDBJ databases">
        <title>Polyphasic characterization of Geotalea uranireducens NIT-SL11 newly isolated from a complex of sewage sludge and microbially reduced graphene oxide.</title>
        <authorList>
            <person name="Xie L."/>
            <person name="Yoshida N."/>
            <person name="Meng L."/>
        </authorList>
    </citation>
    <scope>NUCLEOTIDE SEQUENCE [LARGE SCALE GENOMIC DNA]</scope>
    <source>
        <strain evidence="2 3">NIT-SL11</strain>
    </source>
</reference>
<evidence type="ECO:0000313" key="2">
    <source>
        <dbReference type="EMBL" id="BDV42442.1"/>
    </source>
</evidence>
<sequence>MLHPMETFVMICFIILAGVILFWLIVYPAALLLGIARSILNGIRAGLKPTPTRR</sequence>
<feature type="transmembrane region" description="Helical" evidence="1">
    <location>
        <begin position="7"/>
        <end position="30"/>
    </location>
</feature>
<keyword evidence="1" id="KW-1133">Transmembrane helix</keyword>
<organism evidence="2 3">
    <name type="scientific">Geotalea uraniireducens</name>
    <dbReference type="NCBI Taxonomy" id="351604"/>
    <lineage>
        <taxon>Bacteria</taxon>
        <taxon>Pseudomonadati</taxon>
        <taxon>Thermodesulfobacteriota</taxon>
        <taxon>Desulfuromonadia</taxon>
        <taxon>Geobacterales</taxon>
        <taxon>Geobacteraceae</taxon>
        <taxon>Geotalea</taxon>
    </lineage>
</organism>
<evidence type="ECO:0008006" key="4">
    <source>
        <dbReference type="Google" id="ProtNLM"/>
    </source>
</evidence>
<protein>
    <recommendedName>
        <fullName evidence="4">ATP synthase F0 subunit 8</fullName>
    </recommendedName>
</protein>
<accession>A0ABN6VSP3</accession>
<evidence type="ECO:0000256" key="1">
    <source>
        <dbReference type="SAM" id="Phobius"/>
    </source>
</evidence>
<gene>
    <name evidence="2" type="ORF">GURASL_13650</name>
</gene>
<keyword evidence="1" id="KW-0812">Transmembrane</keyword>
<evidence type="ECO:0000313" key="3">
    <source>
        <dbReference type="Proteomes" id="UP001317705"/>
    </source>
</evidence>
<name>A0ABN6VSP3_9BACT</name>
<keyword evidence="1" id="KW-0472">Membrane</keyword>
<proteinExistence type="predicted"/>
<keyword evidence="3" id="KW-1185">Reference proteome</keyword>
<dbReference type="Proteomes" id="UP001317705">
    <property type="component" value="Chromosome"/>
</dbReference>